<accession>A0ABX8EGS2</accession>
<evidence type="ECO:0000313" key="2">
    <source>
        <dbReference type="Proteomes" id="UP000679307"/>
    </source>
</evidence>
<proteinExistence type="predicted"/>
<sequence>MSAPPVHLVPDLPGHGVTLHAMQVAAAVGARTLDLTALLDLDPQPVHVHVTDRLLGATGEETSARLVALGRRQPMTVTLHDVPQPGDGDVFARRVPAYAAVVAAARGWVVSSEHERALVRRHLDPTDDGVVVPLPVMPLPVPHGAGPRERAAGDPLVVGVLGWVYPGKGHDEVLRACAGLRRDRPGPVVLRALGRVAAGHDHLLDELGALASELDVGLEVSGWVADADLPAALADVDVPVAAHHHVSASGSVNSWVAARRRPLVTDGTYAREMAALRPGTLTLAGDLPGALARAAADPAGTWLAPGVGLAPGLPEVAAAYLGWWPR</sequence>
<evidence type="ECO:0008006" key="3">
    <source>
        <dbReference type="Google" id="ProtNLM"/>
    </source>
</evidence>
<dbReference type="SUPFAM" id="SSF53756">
    <property type="entry name" value="UDP-Glycosyltransferase/glycogen phosphorylase"/>
    <property type="match status" value="1"/>
</dbReference>
<dbReference type="EMBL" id="CP075371">
    <property type="protein sequence ID" value="QVT78308.1"/>
    <property type="molecule type" value="Genomic_DNA"/>
</dbReference>
<dbReference type="Proteomes" id="UP000679307">
    <property type="component" value="Chromosome"/>
</dbReference>
<gene>
    <name evidence="1" type="ORF">ENKNEFLB_00681</name>
</gene>
<reference evidence="1 2" key="1">
    <citation type="submission" date="2021-05" db="EMBL/GenBank/DDBJ databases">
        <title>Complete genome of Nocardioides aquaticus KCTC 9944T isolated from meromictic and hypersaline Ekho Lake, Antarctica.</title>
        <authorList>
            <person name="Hwang K."/>
            <person name="Kim K.M."/>
            <person name="Choe H."/>
        </authorList>
    </citation>
    <scope>NUCLEOTIDE SEQUENCE [LARGE SCALE GENOMIC DNA]</scope>
    <source>
        <strain evidence="1 2">KCTC 9944</strain>
    </source>
</reference>
<organism evidence="1 2">
    <name type="scientific">Nocardioides aquaticus</name>
    <dbReference type="NCBI Taxonomy" id="160826"/>
    <lineage>
        <taxon>Bacteria</taxon>
        <taxon>Bacillati</taxon>
        <taxon>Actinomycetota</taxon>
        <taxon>Actinomycetes</taxon>
        <taxon>Propionibacteriales</taxon>
        <taxon>Nocardioidaceae</taxon>
        <taxon>Nocardioides</taxon>
    </lineage>
</organism>
<name>A0ABX8EGS2_9ACTN</name>
<protein>
    <recommendedName>
        <fullName evidence="3">Glycosyltransferase family 1 protein</fullName>
    </recommendedName>
</protein>
<dbReference type="Gene3D" id="3.40.50.2000">
    <property type="entry name" value="Glycogen Phosphorylase B"/>
    <property type="match status" value="2"/>
</dbReference>
<keyword evidence="2" id="KW-1185">Reference proteome</keyword>
<evidence type="ECO:0000313" key="1">
    <source>
        <dbReference type="EMBL" id="QVT78308.1"/>
    </source>
</evidence>
<dbReference type="RefSeq" id="WP_214057905.1">
    <property type="nucleotide sequence ID" value="NZ_BAAAHS010000264.1"/>
</dbReference>